<dbReference type="EMBL" id="FOZK01000003">
    <property type="protein sequence ID" value="SFS05397.1"/>
    <property type="molecule type" value="Genomic_DNA"/>
</dbReference>
<sequence>MRTMPAQATQSRAELYLRGDTYGTFDAQQDVLNRVRALETEGVLDEAAVAGEWQRIRTLNEDTRDGAIETYLEFAEWANRNGHSLGPAFERRTRSYLGLDQVDDVVVFPVVSLAVYEDARLQAVFPCSDRDRAYTVRDCLDAFERDDADWLDQFDAVTVDRAGPHLDTGLQA</sequence>
<dbReference type="AlphaFoldDB" id="A0A1I6LPG6"/>
<accession>A0A1I6LPG6</accession>
<evidence type="ECO:0000313" key="2">
    <source>
        <dbReference type="Proteomes" id="UP000199062"/>
    </source>
</evidence>
<name>A0A1I6LPG6_9EURY</name>
<dbReference type="Proteomes" id="UP000199062">
    <property type="component" value="Unassembled WGS sequence"/>
</dbReference>
<evidence type="ECO:0000313" key="1">
    <source>
        <dbReference type="EMBL" id="SFS05397.1"/>
    </source>
</evidence>
<dbReference type="InterPro" id="IPR046783">
    <property type="entry name" value="HTH_63"/>
</dbReference>
<dbReference type="STRING" id="767519.SAMN05216559_2849"/>
<organism evidence="1 2">
    <name type="scientific">Halomicrobium zhouii</name>
    <dbReference type="NCBI Taxonomy" id="767519"/>
    <lineage>
        <taxon>Archaea</taxon>
        <taxon>Methanobacteriati</taxon>
        <taxon>Methanobacteriota</taxon>
        <taxon>Stenosarchaea group</taxon>
        <taxon>Halobacteria</taxon>
        <taxon>Halobacteriales</taxon>
        <taxon>Haloarculaceae</taxon>
        <taxon>Halomicrobium</taxon>
    </lineage>
</organism>
<gene>
    <name evidence="1" type="ORF">SAMN05216559_2849</name>
</gene>
<keyword evidence="2" id="KW-1185">Reference proteome</keyword>
<reference evidence="1 2" key="1">
    <citation type="submission" date="2016-10" db="EMBL/GenBank/DDBJ databases">
        <authorList>
            <person name="de Groot N.N."/>
        </authorList>
    </citation>
    <scope>NUCLEOTIDE SEQUENCE [LARGE SCALE GENOMIC DNA]</scope>
    <source>
        <strain evidence="1 2">CGMCC 1.10457</strain>
    </source>
</reference>
<dbReference type="RefSeq" id="WP_245778677.1">
    <property type="nucleotide sequence ID" value="NZ_FOZK01000003.1"/>
</dbReference>
<dbReference type="Pfam" id="PF20575">
    <property type="entry name" value="HTH_63"/>
    <property type="match status" value="1"/>
</dbReference>
<proteinExistence type="predicted"/>
<protein>
    <submittedName>
        <fullName evidence="1">Uncharacterized protein</fullName>
    </submittedName>
</protein>